<dbReference type="Proteomes" id="UP000186599">
    <property type="component" value="Unassembled WGS sequence"/>
</dbReference>
<gene>
    <name evidence="6" type="ORF">SAMN04487855_1810</name>
    <name evidence="5" type="ORF">SAMN05216589_1504</name>
</gene>
<dbReference type="InterPro" id="IPR020845">
    <property type="entry name" value="AMP-binding_CS"/>
</dbReference>
<dbReference type="InterPro" id="IPR000873">
    <property type="entry name" value="AMP-dep_synth/lig_dom"/>
</dbReference>
<accession>A0A1I4LZ74</accession>
<dbReference type="PANTHER" id="PTHR24096">
    <property type="entry name" value="LONG-CHAIN-FATTY-ACID--COA LIGASE"/>
    <property type="match status" value="1"/>
</dbReference>
<organism evidence="6 7">
    <name type="scientific">Halopseudomonas bauzanensis</name>
    <dbReference type="NCBI Taxonomy" id="653930"/>
    <lineage>
        <taxon>Bacteria</taxon>
        <taxon>Pseudomonadati</taxon>
        <taxon>Pseudomonadota</taxon>
        <taxon>Gammaproteobacteria</taxon>
        <taxon>Pseudomonadales</taxon>
        <taxon>Pseudomonadaceae</taxon>
        <taxon>Halopseudomonas</taxon>
    </lineage>
</organism>
<name>A0A1I4LZ74_9GAMM</name>
<dbReference type="Gene3D" id="3.40.50.12780">
    <property type="entry name" value="N-terminal domain of ligase-like"/>
    <property type="match status" value="1"/>
</dbReference>
<dbReference type="PANTHER" id="PTHR24096:SF149">
    <property type="entry name" value="AMP-BINDING DOMAIN-CONTAINING PROTEIN-RELATED"/>
    <property type="match status" value="1"/>
</dbReference>
<protein>
    <submittedName>
        <fullName evidence="6">Long-chain acyl-CoA synthetase</fullName>
    </submittedName>
</protein>
<dbReference type="STRING" id="653930.SAMN05216589_1504"/>
<evidence type="ECO:0000313" key="7">
    <source>
        <dbReference type="Proteomes" id="UP000186599"/>
    </source>
</evidence>
<sequence length="519" mass="55427">MILTDLPEHNLKRFGEYPFLYFNGQALSNRYLLDTANRMAAGLQAQGVKPGDRVIVCMANSPEVFIAYQAVMRAGAIVLPVMHVLHPKEIRFIASASEACAIITSASVLPNVQQAVEGLAVQPLLLVAGLDAANAGLVSERTMDLQTLVELAPELVQKPDLQPDDTAVILFTSGTTGQPKGVMLTHRNLYSNAAAAAALAEQSGEPAGVTLGVLPLAHIYGFTTANTLFLRGGTIVVLAKFSVPEVCQAIQEHRIRRFSAVPAMIQALMADPATDNYDLSSLEIVGSGSAPMPVALIAAVKQRFGVDVYEGYGLSEAAPTVSAHRTGESLKPGSVGRAFPGVELRIADEVGQPLPVGEIGELLVRGENITPGYYQNEAATRAAIQDGWLHTGDVGRLDEDGYLYIVDRKKDLILRGGFNIYPRDLEELIIAHPSVAEVAVVGVPSERMGEEVIAVVVPVPGAMVTEAELLDYCHEHLAKYKTPCGIIFVEALPRSGVGKILKKSLREQIATMAAEQGLI</sequence>
<keyword evidence="2" id="KW-0436">Ligase</keyword>
<dbReference type="SUPFAM" id="SSF56801">
    <property type="entry name" value="Acetyl-CoA synthetase-like"/>
    <property type="match status" value="1"/>
</dbReference>
<dbReference type="FunFam" id="3.30.300.30:FF:000008">
    <property type="entry name" value="2,3-dihydroxybenzoate-AMP ligase"/>
    <property type="match status" value="1"/>
</dbReference>
<evidence type="ECO:0000256" key="2">
    <source>
        <dbReference type="ARBA" id="ARBA00022598"/>
    </source>
</evidence>
<dbReference type="OrthoDB" id="9803968at2"/>
<dbReference type="AlphaFoldDB" id="A0A1I4LZ74"/>
<feature type="domain" description="AMP-dependent synthetase/ligase" evidence="3">
    <location>
        <begin position="8"/>
        <end position="374"/>
    </location>
</feature>
<dbReference type="InterPro" id="IPR045851">
    <property type="entry name" value="AMP-bd_C_sf"/>
</dbReference>
<dbReference type="NCBIfam" id="NF004837">
    <property type="entry name" value="PRK06187.1"/>
    <property type="match status" value="1"/>
</dbReference>
<dbReference type="Gene3D" id="3.30.300.30">
    <property type="match status" value="1"/>
</dbReference>
<dbReference type="Pfam" id="PF13193">
    <property type="entry name" value="AMP-binding_C"/>
    <property type="match status" value="1"/>
</dbReference>
<evidence type="ECO:0000256" key="1">
    <source>
        <dbReference type="ARBA" id="ARBA00006432"/>
    </source>
</evidence>
<dbReference type="EMBL" id="FOGN01000002">
    <property type="protein sequence ID" value="SER83385.1"/>
    <property type="molecule type" value="Genomic_DNA"/>
</dbReference>
<feature type="domain" description="AMP-binding enzyme C-terminal" evidence="4">
    <location>
        <begin position="425"/>
        <end position="499"/>
    </location>
</feature>
<dbReference type="InterPro" id="IPR025110">
    <property type="entry name" value="AMP-bd_C"/>
</dbReference>
<proteinExistence type="inferred from homology"/>
<dbReference type="Pfam" id="PF00501">
    <property type="entry name" value="AMP-binding"/>
    <property type="match status" value="1"/>
</dbReference>
<evidence type="ECO:0000259" key="3">
    <source>
        <dbReference type="Pfam" id="PF00501"/>
    </source>
</evidence>
<dbReference type="PROSITE" id="PS00455">
    <property type="entry name" value="AMP_BINDING"/>
    <property type="match status" value="1"/>
</dbReference>
<dbReference type="RefSeq" id="WP_074778867.1">
    <property type="nucleotide sequence ID" value="NZ_FOGN01000002.1"/>
</dbReference>
<dbReference type="InterPro" id="IPR042099">
    <property type="entry name" value="ANL_N_sf"/>
</dbReference>
<dbReference type="EMBL" id="FOUA01000002">
    <property type="protein sequence ID" value="SFL96272.1"/>
    <property type="molecule type" value="Genomic_DNA"/>
</dbReference>
<dbReference type="Proteomes" id="UP000186904">
    <property type="component" value="Unassembled WGS sequence"/>
</dbReference>
<evidence type="ECO:0000313" key="6">
    <source>
        <dbReference type="EMBL" id="SFL96272.1"/>
    </source>
</evidence>
<keyword evidence="7" id="KW-1185">Reference proteome</keyword>
<evidence type="ECO:0000259" key="4">
    <source>
        <dbReference type="Pfam" id="PF13193"/>
    </source>
</evidence>
<dbReference type="GO" id="GO:0016405">
    <property type="term" value="F:CoA-ligase activity"/>
    <property type="evidence" value="ECO:0007669"/>
    <property type="project" value="TreeGrafter"/>
</dbReference>
<comment type="similarity">
    <text evidence="1">Belongs to the ATP-dependent AMP-binding enzyme family.</text>
</comment>
<evidence type="ECO:0000313" key="8">
    <source>
        <dbReference type="Proteomes" id="UP000186904"/>
    </source>
</evidence>
<reference evidence="7 8" key="1">
    <citation type="submission" date="2016-10" db="EMBL/GenBank/DDBJ databases">
        <authorList>
            <person name="de Groot N.N."/>
        </authorList>
    </citation>
    <scope>NUCLEOTIDE SEQUENCE [LARGE SCALE GENOMIC DNA]</scope>
    <source>
        <strain evidence="6 7">CGMCC 1.9095</strain>
        <strain evidence="5 8">DSM 22558</strain>
    </source>
</reference>
<evidence type="ECO:0000313" key="5">
    <source>
        <dbReference type="EMBL" id="SER83385.1"/>
    </source>
</evidence>